<organism evidence="1 2">
    <name type="scientific">Daphnia pulex</name>
    <name type="common">Water flea</name>
    <dbReference type="NCBI Taxonomy" id="6669"/>
    <lineage>
        <taxon>Eukaryota</taxon>
        <taxon>Metazoa</taxon>
        <taxon>Ecdysozoa</taxon>
        <taxon>Arthropoda</taxon>
        <taxon>Crustacea</taxon>
        <taxon>Branchiopoda</taxon>
        <taxon>Diplostraca</taxon>
        <taxon>Cladocera</taxon>
        <taxon>Anomopoda</taxon>
        <taxon>Daphniidae</taxon>
        <taxon>Daphnia</taxon>
    </lineage>
</organism>
<protein>
    <submittedName>
        <fullName evidence="1">Uncharacterized protein</fullName>
    </submittedName>
</protein>
<dbReference type="Proteomes" id="UP000000305">
    <property type="component" value="Unassembled WGS sequence"/>
</dbReference>
<dbReference type="InParanoid" id="E9HGE8"/>
<reference evidence="1 2" key="1">
    <citation type="journal article" date="2011" name="Science">
        <title>The ecoresponsive genome of Daphnia pulex.</title>
        <authorList>
            <person name="Colbourne J.K."/>
            <person name="Pfrender M.E."/>
            <person name="Gilbert D."/>
            <person name="Thomas W.K."/>
            <person name="Tucker A."/>
            <person name="Oakley T.H."/>
            <person name="Tokishita S."/>
            <person name="Aerts A."/>
            <person name="Arnold G.J."/>
            <person name="Basu M.K."/>
            <person name="Bauer D.J."/>
            <person name="Caceres C.E."/>
            <person name="Carmel L."/>
            <person name="Casola C."/>
            <person name="Choi J.H."/>
            <person name="Detter J.C."/>
            <person name="Dong Q."/>
            <person name="Dusheyko S."/>
            <person name="Eads B.D."/>
            <person name="Frohlich T."/>
            <person name="Geiler-Samerotte K.A."/>
            <person name="Gerlach D."/>
            <person name="Hatcher P."/>
            <person name="Jogdeo S."/>
            <person name="Krijgsveld J."/>
            <person name="Kriventseva E.V."/>
            <person name="Kultz D."/>
            <person name="Laforsch C."/>
            <person name="Lindquist E."/>
            <person name="Lopez J."/>
            <person name="Manak J.R."/>
            <person name="Muller J."/>
            <person name="Pangilinan J."/>
            <person name="Patwardhan R.P."/>
            <person name="Pitluck S."/>
            <person name="Pritham E.J."/>
            <person name="Rechtsteiner A."/>
            <person name="Rho M."/>
            <person name="Rogozin I.B."/>
            <person name="Sakarya O."/>
            <person name="Salamov A."/>
            <person name="Schaack S."/>
            <person name="Shapiro H."/>
            <person name="Shiga Y."/>
            <person name="Skalitzky C."/>
            <person name="Smith Z."/>
            <person name="Souvorov A."/>
            <person name="Sung W."/>
            <person name="Tang Z."/>
            <person name="Tsuchiya D."/>
            <person name="Tu H."/>
            <person name="Vos H."/>
            <person name="Wang M."/>
            <person name="Wolf Y.I."/>
            <person name="Yamagata H."/>
            <person name="Yamada T."/>
            <person name="Ye Y."/>
            <person name="Shaw J.R."/>
            <person name="Andrews J."/>
            <person name="Crease T.J."/>
            <person name="Tang H."/>
            <person name="Lucas S.M."/>
            <person name="Robertson H.M."/>
            <person name="Bork P."/>
            <person name="Koonin E.V."/>
            <person name="Zdobnov E.M."/>
            <person name="Grigoriev I.V."/>
            <person name="Lynch M."/>
            <person name="Boore J.L."/>
        </authorList>
    </citation>
    <scope>NUCLEOTIDE SEQUENCE [LARGE SCALE GENOMIC DNA]</scope>
</reference>
<accession>E9HGE8</accession>
<dbReference type="HOGENOM" id="CLU_1457902_0_0_1"/>
<dbReference type="KEGG" id="dpx:DAPPUDRAFT_113889"/>
<dbReference type="AlphaFoldDB" id="E9HGE8"/>
<evidence type="ECO:0000313" key="1">
    <source>
        <dbReference type="EMBL" id="EFX69211.1"/>
    </source>
</evidence>
<keyword evidence="2" id="KW-1185">Reference proteome</keyword>
<feature type="non-terminal residue" evidence="1">
    <location>
        <position position="186"/>
    </location>
</feature>
<sequence>MDSGEQSVEDENVILTPTEELNDQIENLTEYKSENVEHSIFQQELQDGIVSDLHSQQHAAFQTELLNHLLNESQDRKQTYIQEVEIQPVIPPVLQTKSQEPFPVTDANIETHVDAQVSEGILVPDVQQLSEEDGNGSVKNSVRETLLKYFDRWEPNQSNISMSVLPEDSDEERECRIVDMRKSCLV</sequence>
<proteinExistence type="predicted"/>
<name>E9HGE8_DAPPU</name>
<dbReference type="EMBL" id="GL732640">
    <property type="protein sequence ID" value="EFX69211.1"/>
    <property type="molecule type" value="Genomic_DNA"/>
</dbReference>
<evidence type="ECO:0000313" key="2">
    <source>
        <dbReference type="Proteomes" id="UP000000305"/>
    </source>
</evidence>
<gene>
    <name evidence="1" type="ORF">DAPPUDRAFT_113889</name>
</gene>